<feature type="transmembrane region" description="Helical" evidence="1">
    <location>
        <begin position="328"/>
        <end position="346"/>
    </location>
</feature>
<accession>A0A5Q2MHK1</accession>
<feature type="transmembrane region" description="Helical" evidence="1">
    <location>
        <begin position="129"/>
        <end position="150"/>
    </location>
</feature>
<gene>
    <name evidence="2" type="ORF">GEV26_07235</name>
</gene>
<keyword evidence="1" id="KW-1133">Transmembrane helix</keyword>
<feature type="transmembrane region" description="Helical" evidence="1">
    <location>
        <begin position="180"/>
        <end position="211"/>
    </location>
</feature>
<dbReference type="EMBL" id="CP045737">
    <property type="protein sequence ID" value="QGG41173.1"/>
    <property type="molecule type" value="Genomic_DNA"/>
</dbReference>
<feature type="transmembrane region" description="Helical" evidence="1">
    <location>
        <begin position="23"/>
        <end position="43"/>
    </location>
</feature>
<feature type="transmembrane region" description="Helical" evidence="1">
    <location>
        <begin position="156"/>
        <end position="173"/>
    </location>
</feature>
<name>A0A5Q2MHK1_9ACTN</name>
<evidence type="ECO:0008006" key="4">
    <source>
        <dbReference type="Google" id="ProtNLM"/>
    </source>
</evidence>
<dbReference type="AlphaFoldDB" id="A0A5Q2MHK1"/>
<keyword evidence="3" id="KW-1185">Reference proteome</keyword>
<evidence type="ECO:0000313" key="2">
    <source>
        <dbReference type="EMBL" id="QGG41173.1"/>
    </source>
</evidence>
<feature type="transmembrane region" description="Helical" evidence="1">
    <location>
        <begin position="366"/>
        <end position="389"/>
    </location>
</feature>
<evidence type="ECO:0000313" key="3">
    <source>
        <dbReference type="Proteomes" id="UP000392064"/>
    </source>
</evidence>
<protein>
    <recommendedName>
        <fullName evidence="4">Glycosyltransferase RgtA/B/C/D-like domain-containing protein</fullName>
    </recommendedName>
</protein>
<feature type="transmembrane region" description="Helical" evidence="1">
    <location>
        <begin position="95"/>
        <end position="117"/>
    </location>
</feature>
<dbReference type="Proteomes" id="UP000392064">
    <property type="component" value="Chromosome"/>
</dbReference>
<feature type="transmembrane region" description="Helical" evidence="1">
    <location>
        <begin position="301"/>
        <end position="321"/>
    </location>
</feature>
<proteinExistence type="predicted"/>
<organism evidence="2 3">
    <name type="scientific">Aeromicrobium yanjiei</name>
    <dbReference type="NCBI Taxonomy" id="2662028"/>
    <lineage>
        <taxon>Bacteria</taxon>
        <taxon>Bacillati</taxon>
        <taxon>Actinomycetota</taxon>
        <taxon>Actinomycetes</taxon>
        <taxon>Propionibacteriales</taxon>
        <taxon>Nocardioidaceae</taxon>
        <taxon>Aeromicrobium</taxon>
    </lineage>
</organism>
<dbReference type="KEGG" id="aef:GEV26_07235"/>
<keyword evidence="1" id="KW-0472">Membrane</keyword>
<feature type="transmembrane region" description="Helical" evidence="1">
    <location>
        <begin position="401"/>
        <end position="424"/>
    </location>
</feature>
<feature type="transmembrane region" description="Helical" evidence="1">
    <location>
        <begin position="269"/>
        <end position="286"/>
    </location>
</feature>
<evidence type="ECO:0000256" key="1">
    <source>
        <dbReference type="SAM" id="Phobius"/>
    </source>
</evidence>
<sequence length="611" mass="66516">MTSLLQDGVDALRARQEPLARRGAVTAAALAMIIVSTALRAWAVSGGWFFGDDFLFLSDVARGDADVAWLFHRHNLHVMPLSFALVLPVAHAGAFAWWAAAAELIVFQVASALACWWMLRTVFGNRPRILLPLAVYLFSSITVTSLMWWAAGLNSLAVQPFMFGAIGCHVLLLRTGRRRWALAAAACVVVALLLYVKAALIVPMLAIITLVYAAQGPLPRRVWSTLVRYRFAWTAYALPLVIYLVAYFSSSPPKPPGDKPDYGQLADRFVLSNLSSAALGGPWQWLQLPGGAGPRQLADPPQGAVVISAMLIAAAAVLLVLRYRGALLPLWFLVPYTLATVGLLAYGRAGAFGGATTYEVRYWADFVPYVALGIGLAVMPIVGLPRVLVPRNGALFDNRRMVRVGVAYVVVFVIGSVASTIGYVKPWHEEFEARRFITTAVNELESQKQPVALADQSVPGVVMPELFFPTNLASRTLAPVGDRFTTPDIANDIQVLDDNGLIVPGFAGEDFVVAEDRLDTCLSGSDRNPQILFGSRTFDFPFWLSMSYRSDGDADVTVTVGDTSYDTRILEGAHTLSLRTEGANDRIRFTLPPGSRLCVDSMNIATRMVPR</sequence>
<dbReference type="RefSeq" id="WP_153652442.1">
    <property type="nucleotide sequence ID" value="NZ_CP045737.1"/>
</dbReference>
<feature type="transmembrane region" description="Helical" evidence="1">
    <location>
        <begin position="231"/>
        <end position="248"/>
    </location>
</feature>
<reference evidence="2 3" key="1">
    <citation type="submission" date="2019-11" db="EMBL/GenBank/DDBJ databases">
        <authorList>
            <person name="Li J."/>
        </authorList>
    </citation>
    <scope>NUCLEOTIDE SEQUENCE [LARGE SCALE GENOMIC DNA]</scope>
    <source>
        <strain evidence="2 3">MF47</strain>
    </source>
</reference>
<keyword evidence="1" id="KW-0812">Transmembrane</keyword>